<organism evidence="1 2">
    <name type="scientific">Sorghum bicolor</name>
    <name type="common">Sorghum</name>
    <name type="synonym">Sorghum vulgare</name>
    <dbReference type="NCBI Taxonomy" id="4558"/>
    <lineage>
        <taxon>Eukaryota</taxon>
        <taxon>Viridiplantae</taxon>
        <taxon>Streptophyta</taxon>
        <taxon>Embryophyta</taxon>
        <taxon>Tracheophyta</taxon>
        <taxon>Spermatophyta</taxon>
        <taxon>Magnoliopsida</taxon>
        <taxon>Liliopsida</taxon>
        <taxon>Poales</taxon>
        <taxon>Poaceae</taxon>
        <taxon>PACMAD clade</taxon>
        <taxon>Panicoideae</taxon>
        <taxon>Andropogonodae</taxon>
        <taxon>Andropogoneae</taxon>
        <taxon>Sorghinae</taxon>
        <taxon>Sorghum</taxon>
    </lineage>
</organism>
<dbReference type="OMA" id="EIVVEHH"/>
<reference evidence="2" key="2">
    <citation type="journal article" date="2018" name="Plant J.">
        <title>The Sorghum bicolor reference genome: improved assembly, gene annotations, a transcriptome atlas, and signatures of genome organization.</title>
        <authorList>
            <person name="McCormick R.F."/>
            <person name="Truong S.K."/>
            <person name="Sreedasyam A."/>
            <person name="Jenkins J."/>
            <person name="Shu S."/>
            <person name="Sims D."/>
            <person name="Kennedy M."/>
            <person name="Amirebrahimi M."/>
            <person name="Weers B.D."/>
            <person name="McKinley B."/>
            <person name="Mattison A."/>
            <person name="Morishige D.T."/>
            <person name="Grimwood J."/>
            <person name="Schmutz J."/>
            <person name="Mullet J.E."/>
        </authorList>
    </citation>
    <scope>NUCLEOTIDE SEQUENCE [LARGE SCALE GENOMIC DNA]</scope>
    <source>
        <strain evidence="2">cv. BTx623</strain>
    </source>
</reference>
<evidence type="ECO:0000313" key="1">
    <source>
        <dbReference type="EMBL" id="EER97941.1"/>
    </source>
</evidence>
<dbReference type="Proteomes" id="UP000000768">
    <property type="component" value="Chromosome 2"/>
</dbReference>
<dbReference type="HOGENOM" id="CLU_1573418_0_0_1"/>
<dbReference type="EMBL" id="CM000761">
    <property type="protein sequence ID" value="EER97941.1"/>
    <property type="molecule type" value="Genomic_DNA"/>
</dbReference>
<proteinExistence type="predicted"/>
<dbReference type="Gramene" id="EER97941">
    <property type="protein sequence ID" value="EER97941"/>
    <property type="gene ID" value="SORBI_3002G025900"/>
</dbReference>
<sequence length="170" mass="19215">MAWSPDLLPDDDEWSKSLYETVKKVAKSALVGFSALAPESEYEQVLQLLSSRDNEILRNGVRLAEQLVELTEWEAWMMLAEFWSEMILYIAPSENVRGHLGAIARGGELITLLWALLTHAGIMSWPADADLLPDDDEWSKSLYEEVKEDAKRARVGFSALAPESEYEQVL</sequence>
<keyword evidence="2" id="KW-1185">Reference proteome</keyword>
<protein>
    <submittedName>
        <fullName evidence="1">Uncharacterized protein</fullName>
    </submittedName>
</protein>
<dbReference type="PANTHER" id="PTHR31325">
    <property type="entry name" value="OS01G0798800 PROTEIN-RELATED"/>
    <property type="match status" value="1"/>
</dbReference>
<dbReference type="InParanoid" id="C5X8U1"/>
<name>C5X8U1_SORBI</name>
<dbReference type="Pfam" id="PF04578">
    <property type="entry name" value="DUF594"/>
    <property type="match status" value="1"/>
</dbReference>
<gene>
    <name evidence="1" type="ORF">SORBI_3002G025900</name>
</gene>
<dbReference type="eggNOG" id="ENOG502QSWW">
    <property type="taxonomic scope" value="Eukaryota"/>
</dbReference>
<reference evidence="1 2" key="1">
    <citation type="journal article" date="2009" name="Nature">
        <title>The Sorghum bicolor genome and the diversification of grasses.</title>
        <authorList>
            <person name="Paterson A.H."/>
            <person name="Bowers J.E."/>
            <person name="Bruggmann R."/>
            <person name="Dubchak I."/>
            <person name="Grimwood J."/>
            <person name="Gundlach H."/>
            <person name="Haberer G."/>
            <person name="Hellsten U."/>
            <person name="Mitros T."/>
            <person name="Poliakov A."/>
            <person name="Schmutz J."/>
            <person name="Spannagl M."/>
            <person name="Tang H."/>
            <person name="Wang X."/>
            <person name="Wicker T."/>
            <person name="Bharti A.K."/>
            <person name="Chapman J."/>
            <person name="Feltus F.A."/>
            <person name="Gowik U."/>
            <person name="Grigoriev I.V."/>
            <person name="Lyons E."/>
            <person name="Maher C.A."/>
            <person name="Martis M."/>
            <person name="Narechania A."/>
            <person name="Otillar R.P."/>
            <person name="Penning B.W."/>
            <person name="Salamov A.A."/>
            <person name="Wang Y."/>
            <person name="Zhang L."/>
            <person name="Carpita N.C."/>
            <person name="Freeling M."/>
            <person name="Gingle A.R."/>
            <person name="Hash C.T."/>
            <person name="Keller B."/>
            <person name="Klein P."/>
            <person name="Kresovich S."/>
            <person name="McCann M.C."/>
            <person name="Ming R."/>
            <person name="Peterson D.G."/>
            <person name="Mehboob-ur-Rahman"/>
            <person name="Ware D."/>
            <person name="Westhoff P."/>
            <person name="Mayer K.F."/>
            <person name="Messing J."/>
            <person name="Rokhsar D.S."/>
        </authorList>
    </citation>
    <scope>NUCLEOTIDE SEQUENCE [LARGE SCALE GENOMIC DNA]</scope>
    <source>
        <strain evidence="2">cv. BTx623</strain>
    </source>
</reference>
<accession>C5X8U1</accession>
<dbReference type="InterPro" id="IPR007658">
    <property type="entry name" value="DUF594"/>
</dbReference>
<evidence type="ECO:0000313" key="2">
    <source>
        <dbReference type="Proteomes" id="UP000000768"/>
    </source>
</evidence>
<dbReference type="AlphaFoldDB" id="C5X8U1"/>